<evidence type="ECO:0000259" key="1">
    <source>
        <dbReference type="PROSITE" id="PS50878"/>
    </source>
</evidence>
<dbReference type="InterPro" id="IPR052343">
    <property type="entry name" value="Retrotransposon-Effector_Assoc"/>
</dbReference>
<evidence type="ECO:0000313" key="2">
    <source>
        <dbReference type="EMBL" id="GAU36089.1"/>
    </source>
</evidence>
<gene>
    <name evidence="2" type="ORF">TSUD_277000</name>
</gene>
<proteinExistence type="predicted"/>
<feature type="domain" description="Reverse transcriptase" evidence="1">
    <location>
        <begin position="389"/>
        <end position="655"/>
    </location>
</feature>
<keyword evidence="3" id="KW-1185">Reference proteome</keyword>
<sequence length="958" mass="109705">MSILSWNCRGLGHPKAIPSLKDLVRVYKPEIVLLIETLVHSNKIKDLRYVLGYDYSFVVDRDGRSGGLAVLWKSTFNCNIINFSSNFINLLVHDNMREDWRLTSFWGYSDSARRRQSWNLLCDLASMSSDPWCIIGDFNDLLSSEDKRGGPESPSWLYNGFRNAVSDCSLLDMPLEGYQYTWFKSLGTNRALEERLDRAMHTHAWSLMFPEARLINLVAATSDHSPIHLKLEHEPYIQPKRSFRFENAWLLQFVIWKLGAKRTLPIFVWQPTSFGEDRYWKQRAKVYWLTDGDKNSKFFHASASARKKRNAIKNLRDTNDVLVEDQSGLCNIVRDYFQNLFVPNHGDHAPIVATIPQRVTDIDNEMLTSPILPQILAPFRERNFEACSSWLEDGHFPPNINDTNIALVAKVDRPESMKDLRPISLCNVVYKILSKVLANRLKRILPTCISYSQAAFVQGRDILDNALTAFEVLHYMKCKSRGKEGLVALKLDVSKAFDRVKWSYLQAVMQKMGFSDTWVKWIMQCVTTMNYHVLLNNDRVGPITPLCGLRQGDPLSPYLYIICYEGLTSYIHHYESHGMLHGVRICRGSPSISHLLFADDSFLFCKASVLEVTNLKHVLDTYEEASGQAMNYQKSAIAYSRNTEANCRSFINNILGVVESMGHGKYLGLPSMVGRDKKSIFSFIKDRIWKKIQNWNSRSLSRAGKEEVNLWQSLEHQFLQSGSFSSIIFSIISSMEETKQSLFAAVLWSIWRARNECIWENKQANPVASCRLAFDLIRDFNWCHNMLNADHMPTHVHTWEKPPVNWLKCNVDGAIFMTEGKFGIGICFRDSSGSFVQARTMTFPFEVTDVECEATAMKHALALALSNGFERVLFESDCQQVVNALRNDYLYANELGTLLSTCSSLLISNANYNVAYVRRQANRVAHNLARASLFQSSPNVHHYFPPSCISYIILNEMQ</sequence>
<dbReference type="GO" id="GO:0004523">
    <property type="term" value="F:RNA-DNA hybrid ribonuclease activity"/>
    <property type="evidence" value="ECO:0007669"/>
    <property type="project" value="InterPro"/>
</dbReference>
<dbReference type="CDD" id="cd06222">
    <property type="entry name" value="RNase_H_like"/>
    <property type="match status" value="1"/>
</dbReference>
<dbReference type="Pfam" id="PF00078">
    <property type="entry name" value="RVT_1"/>
    <property type="match status" value="1"/>
</dbReference>
<dbReference type="InterPro" id="IPR044730">
    <property type="entry name" value="RNase_H-like_dom_plant"/>
</dbReference>
<dbReference type="SUPFAM" id="SSF56672">
    <property type="entry name" value="DNA/RNA polymerases"/>
    <property type="match status" value="1"/>
</dbReference>
<dbReference type="InterPro" id="IPR043502">
    <property type="entry name" value="DNA/RNA_pol_sf"/>
</dbReference>
<dbReference type="PANTHER" id="PTHR46890">
    <property type="entry name" value="NON-LTR RETROLELEMENT REVERSE TRANSCRIPTASE-LIKE PROTEIN-RELATED"/>
    <property type="match status" value="1"/>
</dbReference>
<dbReference type="CDD" id="cd01650">
    <property type="entry name" value="RT_nLTR_like"/>
    <property type="match status" value="1"/>
</dbReference>
<reference evidence="3" key="1">
    <citation type="journal article" date="2017" name="Front. Plant Sci.">
        <title>Climate Clever Clovers: New Paradigm to Reduce the Environmental Footprint of Ruminants by Breeding Low Methanogenic Forages Utilizing Haplotype Variation.</title>
        <authorList>
            <person name="Kaur P."/>
            <person name="Appels R."/>
            <person name="Bayer P.E."/>
            <person name="Keeble-Gagnere G."/>
            <person name="Wang J."/>
            <person name="Hirakawa H."/>
            <person name="Shirasawa K."/>
            <person name="Vercoe P."/>
            <person name="Stefanova K."/>
            <person name="Durmic Z."/>
            <person name="Nichols P."/>
            <person name="Revell C."/>
            <person name="Isobe S.N."/>
            <person name="Edwards D."/>
            <person name="Erskine W."/>
        </authorList>
    </citation>
    <scope>NUCLEOTIDE SEQUENCE [LARGE SCALE GENOMIC DNA]</scope>
    <source>
        <strain evidence="3">cv. Daliak</strain>
    </source>
</reference>
<dbReference type="InterPro" id="IPR036691">
    <property type="entry name" value="Endo/exonu/phosph_ase_sf"/>
</dbReference>
<protein>
    <recommendedName>
        <fullName evidence="1">Reverse transcriptase domain-containing protein</fullName>
    </recommendedName>
</protein>
<dbReference type="InterPro" id="IPR005135">
    <property type="entry name" value="Endo/exonuclease/phosphatase"/>
</dbReference>
<dbReference type="SUPFAM" id="SSF56219">
    <property type="entry name" value="DNase I-like"/>
    <property type="match status" value="1"/>
</dbReference>
<dbReference type="Gene3D" id="3.30.420.10">
    <property type="entry name" value="Ribonuclease H-like superfamily/Ribonuclease H"/>
    <property type="match status" value="1"/>
</dbReference>
<dbReference type="InterPro" id="IPR000477">
    <property type="entry name" value="RT_dom"/>
</dbReference>
<dbReference type="GO" id="GO:0003676">
    <property type="term" value="F:nucleic acid binding"/>
    <property type="evidence" value="ECO:0007669"/>
    <property type="project" value="InterPro"/>
</dbReference>
<dbReference type="SUPFAM" id="SSF53098">
    <property type="entry name" value="Ribonuclease H-like"/>
    <property type="match status" value="1"/>
</dbReference>
<dbReference type="InterPro" id="IPR002156">
    <property type="entry name" value="RNaseH_domain"/>
</dbReference>
<dbReference type="EMBL" id="DF973616">
    <property type="protein sequence ID" value="GAU36089.1"/>
    <property type="molecule type" value="Genomic_DNA"/>
</dbReference>
<dbReference type="PROSITE" id="PS50878">
    <property type="entry name" value="RT_POL"/>
    <property type="match status" value="1"/>
</dbReference>
<accession>A0A2Z6NX36</accession>
<dbReference type="AlphaFoldDB" id="A0A2Z6NX36"/>
<dbReference type="Proteomes" id="UP000242715">
    <property type="component" value="Unassembled WGS sequence"/>
</dbReference>
<dbReference type="OrthoDB" id="428918at2759"/>
<dbReference type="InterPro" id="IPR036397">
    <property type="entry name" value="RNaseH_sf"/>
</dbReference>
<dbReference type="Pfam" id="PF13456">
    <property type="entry name" value="RVT_3"/>
    <property type="match status" value="1"/>
</dbReference>
<evidence type="ECO:0000313" key="3">
    <source>
        <dbReference type="Proteomes" id="UP000242715"/>
    </source>
</evidence>
<dbReference type="Pfam" id="PF03372">
    <property type="entry name" value="Exo_endo_phos"/>
    <property type="match status" value="1"/>
</dbReference>
<organism evidence="2 3">
    <name type="scientific">Trifolium subterraneum</name>
    <name type="common">Subterranean clover</name>
    <dbReference type="NCBI Taxonomy" id="3900"/>
    <lineage>
        <taxon>Eukaryota</taxon>
        <taxon>Viridiplantae</taxon>
        <taxon>Streptophyta</taxon>
        <taxon>Embryophyta</taxon>
        <taxon>Tracheophyta</taxon>
        <taxon>Spermatophyta</taxon>
        <taxon>Magnoliopsida</taxon>
        <taxon>eudicotyledons</taxon>
        <taxon>Gunneridae</taxon>
        <taxon>Pentapetalae</taxon>
        <taxon>rosids</taxon>
        <taxon>fabids</taxon>
        <taxon>Fabales</taxon>
        <taxon>Fabaceae</taxon>
        <taxon>Papilionoideae</taxon>
        <taxon>50 kb inversion clade</taxon>
        <taxon>NPAAA clade</taxon>
        <taxon>Hologalegina</taxon>
        <taxon>IRL clade</taxon>
        <taxon>Trifolieae</taxon>
        <taxon>Trifolium</taxon>
    </lineage>
</organism>
<dbReference type="Gene3D" id="3.60.10.10">
    <property type="entry name" value="Endonuclease/exonuclease/phosphatase"/>
    <property type="match status" value="1"/>
</dbReference>
<name>A0A2Z6NX36_TRISU</name>
<dbReference type="PANTHER" id="PTHR46890:SF48">
    <property type="entry name" value="RNA-DIRECTED DNA POLYMERASE"/>
    <property type="match status" value="1"/>
</dbReference>
<dbReference type="InterPro" id="IPR012337">
    <property type="entry name" value="RNaseH-like_sf"/>
</dbReference>